<protein>
    <submittedName>
        <fullName evidence="1">Uncharacterized protein</fullName>
    </submittedName>
</protein>
<reference evidence="1" key="1">
    <citation type="journal article" date="2008" name="Proc. Natl. Acad. Sci. U.S.A.">
        <title>Whole-genome comparison of disease and carriage strains provides insights into virulence evolution in Neisseria meningitidis.</title>
        <authorList>
            <person name="Schoen C."/>
            <person name="Blom J."/>
            <person name="Claus H."/>
            <person name="Schramm-Glueck A."/>
            <person name="Brandt P."/>
            <person name="Mueller T."/>
            <person name="Goesmann A."/>
            <person name="Joseph B."/>
            <person name="Konietzny S."/>
            <person name="Kurzai O."/>
            <person name="Schmitt C."/>
            <person name="Friedrich T."/>
            <person name="Linke B."/>
            <person name="Vogel U."/>
            <person name="Frosch M."/>
        </authorList>
    </citation>
    <scope>NUCLEOTIDE SEQUENCE</scope>
    <source>
        <strain evidence="1">Alpha153</strain>
    </source>
</reference>
<gene>
    <name evidence="1" type="ORF">NME_0663</name>
</gene>
<organism evidence="1">
    <name type="scientific">Neisseria meningitidis alpha153</name>
    <dbReference type="NCBI Taxonomy" id="663926"/>
    <lineage>
        <taxon>Bacteria</taxon>
        <taxon>Pseudomonadati</taxon>
        <taxon>Pseudomonadota</taxon>
        <taxon>Betaproteobacteria</taxon>
        <taxon>Neisseriales</taxon>
        <taxon>Neisseriaceae</taxon>
        <taxon>Neisseria</taxon>
    </lineage>
</organism>
<accession>C6SBK1</accession>
<name>C6SBK1_NEIME</name>
<proteinExistence type="predicted"/>
<dbReference type="EMBL" id="AM889137">
    <property type="protein sequence ID" value="CBA05034.1"/>
    <property type="molecule type" value="Genomic_DNA"/>
</dbReference>
<dbReference type="AlphaFoldDB" id="C6SBK1"/>
<evidence type="ECO:0000313" key="1">
    <source>
        <dbReference type="EMBL" id="CBA05034.1"/>
    </source>
</evidence>
<sequence length="30" mass="3515">MQSAVPNDSKCRLKQTANKFILSEFYHNMI</sequence>